<dbReference type="PANTHER" id="PTHR31518">
    <property type="entry name" value="ARGININE/SERINE-RICH PROTEIN PNISR"/>
    <property type="match status" value="1"/>
</dbReference>
<dbReference type="AlphaFoldDB" id="A0AAW1LAV7"/>
<evidence type="ECO:0000313" key="3">
    <source>
        <dbReference type="Proteomes" id="UP001458880"/>
    </source>
</evidence>
<feature type="compositionally biased region" description="Pro residues" evidence="1">
    <location>
        <begin position="47"/>
        <end position="59"/>
    </location>
</feature>
<feature type="compositionally biased region" description="Basic and acidic residues" evidence="1">
    <location>
        <begin position="499"/>
        <end position="508"/>
    </location>
</feature>
<dbReference type="InterPro" id="IPR031937">
    <property type="entry name" value="PNISR"/>
</dbReference>
<protein>
    <submittedName>
        <fullName evidence="2">Arginine/serine-rich protein PNISR</fullName>
    </submittedName>
</protein>
<evidence type="ECO:0000256" key="1">
    <source>
        <dbReference type="SAM" id="MobiDB-lite"/>
    </source>
</evidence>
<feature type="region of interest" description="Disordered" evidence="1">
    <location>
        <begin position="353"/>
        <end position="508"/>
    </location>
</feature>
<sequence length="656" mass="73763">MYTGSDSTDAQNYTQWPLNSSFPKMSNEHVDWAALAQQWIIMKEAGPPVPEQVTNPPPATAKLKKDPPNEGGEAPMEVENDCEESSAQWNEGTGSGDSWHWNQQQWNWNNSWSAPPGVPPPTTTKQPLLPTPPAYNQYPNPDNCNDNGNYGYNSGPSSEYSGNYWSSTGSSKVIKPHNKRYSKVNVPTTVSTSKPINLDAAKRKQLPAWIREGLEKMERDKLKQLDKARENQEKAEYQAKLKLNEKNAMEILKDTVKEQQQKSKFESEAEESEDDNNGRPLTPEDPPLTQEDLMLKVRKTMTEILLKVTNREIYTICKEELQRHLKKMKASDQRVSAPSGANLSAKLGLGVYDASGSSSDSSDESSRDQHSSDTELRDTIKRRKMEFIKTEREIEDKLAEAEKHDGGESKPTSPNQSDIDSQVDAKVIDSKKNSRERTPPMKNNSRRKSRKSVSSTSSSSDSDHSDNRVKGSRGRRHSSTSVSSDSDDKYKRNSGSRTPEYRRIKQNRAKVDDLDQGLRVDGDDPDLLLIREMTDLHRETDIGGLEVDLGLSLTTGNHHTTDHADPRREVEDPHPILEEDADLTLGGPDHPVPELEDSEDQGRIVAGGVRGHTDIEISPPPFWIIQDYLLKIRRPYSSTMGFSNIILFKINLFQFV</sequence>
<feature type="compositionally biased region" description="Polar residues" evidence="1">
    <location>
        <begin position="410"/>
        <end position="420"/>
    </location>
</feature>
<feature type="compositionally biased region" description="Basic and acidic residues" evidence="1">
    <location>
        <begin position="256"/>
        <end position="267"/>
    </location>
</feature>
<dbReference type="Pfam" id="PF15996">
    <property type="entry name" value="PNISR"/>
    <property type="match status" value="1"/>
</dbReference>
<feature type="region of interest" description="Disordered" evidence="1">
    <location>
        <begin position="256"/>
        <end position="290"/>
    </location>
</feature>
<name>A0AAW1LAV7_POPJA</name>
<evidence type="ECO:0000313" key="2">
    <source>
        <dbReference type="EMBL" id="KAK9731350.1"/>
    </source>
</evidence>
<feature type="compositionally biased region" description="Low complexity" evidence="1">
    <location>
        <begin position="98"/>
        <end position="113"/>
    </location>
</feature>
<organism evidence="2 3">
    <name type="scientific">Popillia japonica</name>
    <name type="common">Japanese beetle</name>
    <dbReference type="NCBI Taxonomy" id="7064"/>
    <lineage>
        <taxon>Eukaryota</taxon>
        <taxon>Metazoa</taxon>
        <taxon>Ecdysozoa</taxon>
        <taxon>Arthropoda</taxon>
        <taxon>Hexapoda</taxon>
        <taxon>Insecta</taxon>
        <taxon>Pterygota</taxon>
        <taxon>Neoptera</taxon>
        <taxon>Endopterygota</taxon>
        <taxon>Coleoptera</taxon>
        <taxon>Polyphaga</taxon>
        <taxon>Scarabaeiformia</taxon>
        <taxon>Scarabaeidae</taxon>
        <taxon>Rutelinae</taxon>
        <taxon>Popillia</taxon>
    </lineage>
</organism>
<gene>
    <name evidence="2" type="ORF">QE152_g13746</name>
</gene>
<dbReference type="EMBL" id="JASPKY010000134">
    <property type="protein sequence ID" value="KAK9731350.1"/>
    <property type="molecule type" value="Genomic_DNA"/>
</dbReference>
<feature type="region of interest" description="Disordered" evidence="1">
    <location>
        <begin position="46"/>
        <end position="169"/>
    </location>
</feature>
<feature type="compositionally biased region" description="Low complexity" evidence="1">
    <location>
        <begin position="138"/>
        <end position="164"/>
    </location>
</feature>
<keyword evidence="3" id="KW-1185">Reference proteome</keyword>
<feature type="compositionally biased region" description="Basic and acidic residues" evidence="1">
    <location>
        <begin position="364"/>
        <end position="408"/>
    </location>
</feature>
<comment type="caution">
    <text evidence="2">The sequence shown here is derived from an EMBL/GenBank/DDBJ whole genome shotgun (WGS) entry which is preliminary data.</text>
</comment>
<dbReference type="Proteomes" id="UP001458880">
    <property type="component" value="Unassembled WGS sequence"/>
</dbReference>
<feature type="compositionally biased region" description="Basic and acidic residues" evidence="1">
    <location>
        <begin position="426"/>
        <end position="439"/>
    </location>
</feature>
<proteinExistence type="predicted"/>
<reference evidence="2 3" key="1">
    <citation type="journal article" date="2024" name="BMC Genomics">
        <title>De novo assembly and annotation of Popillia japonica's genome with initial clues to its potential as an invasive pest.</title>
        <authorList>
            <person name="Cucini C."/>
            <person name="Boschi S."/>
            <person name="Funari R."/>
            <person name="Cardaioli E."/>
            <person name="Iannotti N."/>
            <person name="Marturano G."/>
            <person name="Paoli F."/>
            <person name="Bruttini M."/>
            <person name="Carapelli A."/>
            <person name="Frati F."/>
            <person name="Nardi F."/>
        </authorList>
    </citation>
    <scope>NUCLEOTIDE SEQUENCE [LARGE SCALE GENOMIC DNA]</scope>
    <source>
        <strain evidence="2">DMR45628</strain>
    </source>
</reference>
<accession>A0AAW1LAV7</accession>